<feature type="compositionally biased region" description="Acidic residues" evidence="1">
    <location>
        <begin position="84"/>
        <end position="119"/>
    </location>
</feature>
<evidence type="ECO:0000313" key="2">
    <source>
        <dbReference type="EMBL" id="PMC63418.1"/>
    </source>
</evidence>
<organism evidence="2 3">
    <name type="scientific">Corynebacterium xerosis</name>
    <dbReference type="NCBI Taxonomy" id="1725"/>
    <lineage>
        <taxon>Bacteria</taxon>
        <taxon>Bacillati</taxon>
        <taxon>Actinomycetota</taxon>
        <taxon>Actinomycetes</taxon>
        <taxon>Mycobacteriales</taxon>
        <taxon>Corynebacteriaceae</taxon>
        <taxon>Corynebacterium</taxon>
    </lineage>
</organism>
<reference evidence="2 3" key="1">
    <citation type="submission" date="2017-09" db="EMBL/GenBank/DDBJ databases">
        <title>Bacterial strain isolated from the female urinary microbiota.</title>
        <authorList>
            <person name="Thomas-White K."/>
            <person name="Kumar N."/>
            <person name="Forster S."/>
            <person name="Putonti C."/>
            <person name="Lawley T."/>
            <person name="Wolfe A.J."/>
        </authorList>
    </citation>
    <scope>NUCLEOTIDE SEQUENCE [LARGE SCALE GENOMIC DNA]</scope>
    <source>
        <strain evidence="2 3">UMB0908</strain>
    </source>
</reference>
<comment type="caution">
    <text evidence="2">The sequence shown here is derived from an EMBL/GenBank/DDBJ whole genome shotgun (WGS) entry which is preliminary data.</text>
</comment>
<dbReference type="NCBIfam" id="NF033847">
    <property type="entry name" value="MCP_Sipho"/>
    <property type="match status" value="1"/>
</dbReference>
<name>A0A2N6T250_9CORY</name>
<evidence type="ECO:0000256" key="1">
    <source>
        <dbReference type="SAM" id="MobiDB-lite"/>
    </source>
</evidence>
<proteinExistence type="predicted"/>
<protein>
    <recommendedName>
        <fullName evidence="4">Major capsid protein</fullName>
    </recommendedName>
</protein>
<accession>A0A2N6T250</accession>
<dbReference type="InterPro" id="IPR047790">
    <property type="entry name" value="MCP_Sipho"/>
</dbReference>
<dbReference type="EMBL" id="PNHF01000001">
    <property type="protein sequence ID" value="PMC63418.1"/>
    <property type="molecule type" value="Genomic_DNA"/>
</dbReference>
<feature type="region of interest" description="Disordered" evidence="1">
    <location>
        <begin position="84"/>
        <end position="145"/>
    </location>
</feature>
<sequence>MGFKLPDTLPTDADGLAQLRADAVDAFNEIYGDGTGAPSAEEFAEMKAITDAIKTIDDAAGEMAASAERTAAAAEMFAGLTPDANEDEEEAEEAPAEESEEEGTAPTGDEEEDGGEEEAVTASGRTRFSAAATGKTPPVPAPERGFRLTTSAQNFETGIVDSLTVAKEFGNLATGRAARVIGANGRSETTLAYVERDIPAEFMIGDEADAIDVFNRAGDESRLPGGSLVAAGGWCAPSETMYDFLPTLPVSGLLSLPEIGVKRGGIKLPKEPDFSAMYAAIGFEQTEAQAQAGTEKTCYEIPCGEFEETRLDAVGICLTSGILQDKAWPELTKKYVEEALRLHQHKLNARTIGKIVAGSTAVNGFTGTFGTAGALLNTVELQVADMRARHRLGRNQSLEGMAPEWMLAILRADLAYRDEVLPELVTDEHILAHFRTRGVNLQFVADWQNEVIGAETPAVAWPTTVKVALWRAGAWAKALEPVVNIGVTHDSTLLKTNKQIQLFTEDGVAVINRDLDSRLLTIPVKVDGMVGLRGPVAAG</sequence>
<evidence type="ECO:0008006" key="4">
    <source>
        <dbReference type="Google" id="ProtNLM"/>
    </source>
</evidence>
<dbReference type="Proteomes" id="UP000235363">
    <property type="component" value="Unassembled WGS sequence"/>
</dbReference>
<gene>
    <name evidence="2" type="ORF">CJ204_00945</name>
</gene>
<dbReference type="RefSeq" id="WP_102211777.1">
    <property type="nucleotide sequence ID" value="NZ_PNHF01000001.1"/>
</dbReference>
<evidence type="ECO:0000313" key="3">
    <source>
        <dbReference type="Proteomes" id="UP000235363"/>
    </source>
</evidence>
<dbReference type="AlphaFoldDB" id="A0A2N6T250"/>